<keyword evidence="2" id="KW-1003">Cell membrane</keyword>
<protein>
    <submittedName>
        <fullName evidence="7">CidA/LrgA family protein</fullName>
    </submittedName>
</protein>
<evidence type="ECO:0000313" key="7">
    <source>
        <dbReference type="EMBL" id="MFC2949075.1"/>
    </source>
</evidence>
<keyword evidence="4 6" id="KW-1133">Transmembrane helix</keyword>
<dbReference type="EMBL" id="JBHRRZ010000017">
    <property type="protein sequence ID" value="MFC2949075.1"/>
    <property type="molecule type" value="Genomic_DNA"/>
</dbReference>
<dbReference type="NCBIfam" id="NF002460">
    <property type="entry name" value="PRK01658.1"/>
    <property type="match status" value="1"/>
</dbReference>
<sequence>MQMVVKIAIHIGVLFGMYWIGMQIQQALNLFIPGSVIGLVLLFSLLMSGIVKPQWVDEGAQFVVKHLALFFIPATVGIINYFDLFAGAGFLLVIIGLGSTLIVMVVSGHVSQWLARRKNRDMDEMEYRKEEGSHG</sequence>
<feature type="transmembrane region" description="Helical" evidence="6">
    <location>
        <begin position="63"/>
        <end position="82"/>
    </location>
</feature>
<keyword evidence="5 6" id="KW-0472">Membrane</keyword>
<feature type="transmembrane region" description="Helical" evidence="6">
    <location>
        <begin position="30"/>
        <end position="51"/>
    </location>
</feature>
<dbReference type="RefSeq" id="WP_390306771.1">
    <property type="nucleotide sequence ID" value="NZ_JBHRRZ010000017.1"/>
</dbReference>
<keyword evidence="3 6" id="KW-0812">Transmembrane</keyword>
<comment type="subcellular location">
    <subcellularLocation>
        <location evidence="1">Cell membrane</location>
        <topology evidence="1">Multi-pass membrane protein</topology>
    </subcellularLocation>
</comment>
<evidence type="ECO:0000256" key="6">
    <source>
        <dbReference type="SAM" id="Phobius"/>
    </source>
</evidence>
<comment type="caution">
    <text evidence="7">The sequence shown here is derived from an EMBL/GenBank/DDBJ whole genome shotgun (WGS) entry which is preliminary data.</text>
</comment>
<evidence type="ECO:0000256" key="2">
    <source>
        <dbReference type="ARBA" id="ARBA00022475"/>
    </source>
</evidence>
<gene>
    <name evidence="7" type="ORF">ACFODW_12080</name>
</gene>
<dbReference type="Pfam" id="PF03788">
    <property type="entry name" value="LrgA"/>
    <property type="match status" value="1"/>
</dbReference>
<proteinExistence type="predicted"/>
<evidence type="ECO:0000313" key="8">
    <source>
        <dbReference type="Proteomes" id="UP001595387"/>
    </source>
</evidence>
<evidence type="ECO:0000256" key="1">
    <source>
        <dbReference type="ARBA" id="ARBA00004651"/>
    </source>
</evidence>
<reference evidence="8" key="1">
    <citation type="journal article" date="2019" name="Int. J. Syst. Evol. Microbiol.">
        <title>The Global Catalogue of Microorganisms (GCM) 10K type strain sequencing project: providing services to taxonomists for standard genome sequencing and annotation.</title>
        <authorList>
            <consortium name="The Broad Institute Genomics Platform"/>
            <consortium name="The Broad Institute Genome Sequencing Center for Infectious Disease"/>
            <person name="Wu L."/>
            <person name="Ma J."/>
        </authorList>
    </citation>
    <scope>NUCLEOTIDE SEQUENCE [LARGE SCALE GENOMIC DNA]</scope>
    <source>
        <strain evidence="8">KCTC 13193</strain>
    </source>
</reference>
<dbReference type="PANTHER" id="PTHR33931">
    <property type="entry name" value="HOLIN-LIKE PROTEIN CIDA-RELATED"/>
    <property type="match status" value="1"/>
</dbReference>
<dbReference type="PANTHER" id="PTHR33931:SF2">
    <property type="entry name" value="HOLIN-LIKE PROTEIN CIDA"/>
    <property type="match status" value="1"/>
</dbReference>
<keyword evidence="8" id="KW-1185">Reference proteome</keyword>
<accession>A0ABV7A7S4</accession>
<dbReference type="InterPro" id="IPR005538">
    <property type="entry name" value="LrgA/CidA"/>
</dbReference>
<organism evidence="7 8">
    <name type="scientific">Virgibacillus sediminis</name>
    <dbReference type="NCBI Taxonomy" id="202260"/>
    <lineage>
        <taxon>Bacteria</taxon>
        <taxon>Bacillati</taxon>
        <taxon>Bacillota</taxon>
        <taxon>Bacilli</taxon>
        <taxon>Bacillales</taxon>
        <taxon>Bacillaceae</taxon>
        <taxon>Virgibacillus</taxon>
    </lineage>
</organism>
<evidence type="ECO:0000256" key="3">
    <source>
        <dbReference type="ARBA" id="ARBA00022692"/>
    </source>
</evidence>
<evidence type="ECO:0000256" key="4">
    <source>
        <dbReference type="ARBA" id="ARBA00022989"/>
    </source>
</evidence>
<evidence type="ECO:0000256" key="5">
    <source>
        <dbReference type="ARBA" id="ARBA00023136"/>
    </source>
</evidence>
<name>A0ABV7A7S4_9BACI</name>
<dbReference type="Proteomes" id="UP001595387">
    <property type="component" value="Unassembled WGS sequence"/>
</dbReference>
<feature type="transmembrane region" description="Helical" evidence="6">
    <location>
        <begin position="7"/>
        <end position="24"/>
    </location>
</feature>
<feature type="transmembrane region" description="Helical" evidence="6">
    <location>
        <begin position="88"/>
        <end position="110"/>
    </location>
</feature>